<keyword evidence="2" id="KW-1185">Reference proteome</keyword>
<dbReference type="Proteomes" id="UP000321562">
    <property type="component" value="Unassembled WGS sequence"/>
</dbReference>
<dbReference type="PANTHER" id="PTHR33840:SF1">
    <property type="entry name" value="TLE1 PHOSPHOLIPASE DOMAIN-CONTAINING PROTEIN"/>
    <property type="match status" value="1"/>
</dbReference>
<proteinExistence type="predicted"/>
<dbReference type="RefSeq" id="WP_147099033.1">
    <property type="nucleotide sequence ID" value="NZ_JBHUFH010000003.1"/>
</dbReference>
<evidence type="ECO:0000313" key="2">
    <source>
        <dbReference type="Proteomes" id="UP000321562"/>
    </source>
</evidence>
<dbReference type="OrthoDB" id="4378831at2"/>
<dbReference type="EMBL" id="VOPL01000005">
    <property type="protein sequence ID" value="TXB68020.1"/>
    <property type="molecule type" value="Genomic_DNA"/>
</dbReference>
<accession>A0A5C6S2D4</accession>
<dbReference type="AlphaFoldDB" id="A0A5C6S2D4"/>
<protein>
    <submittedName>
        <fullName evidence="1">DUF2235 domain-containing protein</fullName>
    </submittedName>
</protein>
<reference evidence="1 2" key="1">
    <citation type="submission" date="2019-08" db="EMBL/GenBank/DDBJ databases">
        <authorList>
            <person name="Ye J."/>
        </authorList>
    </citation>
    <scope>NUCLEOTIDE SEQUENCE [LARGE SCALE GENOMIC DNA]</scope>
    <source>
        <strain evidence="1 2">TK008</strain>
    </source>
</reference>
<comment type="caution">
    <text evidence="1">The sequence shown here is derived from an EMBL/GenBank/DDBJ whole genome shotgun (WGS) entry which is preliminary data.</text>
</comment>
<name>A0A5C6S2D4_9RHOB</name>
<evidence type="ECO:0000313" key="1">
    <source>
        <dbReference type="EMBL" id="TXB68020.1"/>
    </source>
</evidence>
<organism evidence="1 2">
    <name type="scientific">Paracoccus aurantiacus</name>
    <dbReference type="NCBI Taxonomy" id="2599412"/>
    <lineage>
        <taxon>Bacteria</taxon>
        <taxon>Pseudomonadati</taxon>
        <taxon>Pseudomonadota</taxon>
        <taxon>Alphaproteobacteria</taxon>
        <taxon>Rhodobacterales</taxon>
        <taxon>Paracoccaceae</taxon>
        <taxon>Paracoccus</taxon>
    </lineage>
</organism>
<sequence>MQTENHEAIEQATAAANEAAAEVGSGPVDAVAAGCDLFRFGVFFDGTGNSRDHAGQGDFGAWHTNVDLLERLYLDTGGVPVNGTGSAAGRKIIRLKRYMRGIGVDPDGDTTDNLLDAWPPSFLPGPRGFGHGTGPEGVEMRVTEAIGFVNADIRSAAGDIQPCDIHLDIFGFSRGAAAARHFANSARRGAVSYDSANILTKFLGLFDTVSSLGEGGHTGNFGNVDISTSGNVAERIVHLTAKDEIRKNFPLTLAMTGTRIELVGAHSDLGGGYLPSGDIYRLEIPRETYHGVSDFYRERWIVGSDGNSITREDISSAADLYPRVREIIDTETRHGLQFVSLRVMHREAVAAGVPLETEIGSSIDGLNVRLIDELQEYYTALLDNGYRASPELERRVRSKFGHFSAHNRLHPDIRPHFSSPSGHVSTQWGNVTAQMSHMPEASGRRRVAQM</sequence>
<gene>
    <name evidence="1" type="ORF">FQV27_12555</name>
</gene>
<dbReference type="PANTHER" id="PTHR33840">
    <property type="match status" value="1"/>
</dbReference>